<dbReference type="InterPro" id="IPR045063">
    <property type="entry name" value="Dynamin_N"/>
</dbReference>
<dbReference type="PANTHER" id="PTHR42698:SF1">
    <property type="entry name" value="GTPASE ERA, MITOCHONDRIAL"/>
    <property type="match status" value="1"/>
</dbReference>
<accession>A0A1L2ZKN2</accession>
<dbReference type="KEGG" id="nae:BHE16_01520"/>
<proteinExistence type="predicted"/>
<gene>
    <name evidence="4" type="ORF">BHE16_01520</name>
</gene>
<evidence type="ECO:0000313" key="4">
    <source>
        <dbReference type="EMBL" id="APF39914.1"/>
    </source>
</evidence>
<evidence type="ECO:0000259" key="3">
    <source>
        <dbReference type="Pfam" id="PF00350"/>
    </source>
</evidence>
<dbReference type="PANTHER" id="PTHR42698">
    <property type="entry name" value="GTPASE ERA"/>
    <property type="match status" value="1"/>
</dbReference>
<evidence type="ECO:0000256" key="1">
    <source>
        <dbReference type="SAM" id="MobiDB-lite"/>
    </source>
</evidence>
<dbReference type="GO" id="GO:0043024">
    <property type="term" value="F:ribosomal small subunit binding"/>
    <property type="evidence" value="ECO:0007669"/>
    <property type="project" value="TreeGrafter"/>
</dbReference>
<dbReference type="Proteomes" id="UP000183530">
    <property type="component" value="Chromosome"/>
</dbReference>
<keyword evidence="5" id="KW-1185">Reference proteome</keyword>
<dbReference type="GO" id="GO:0005829">
    <property type="term" value="C:cytosol"/>
    <property type="evidence" value="ECO:0007669"/>
    <property type="project" value="TreeGrafter"/>
</dbReference>
<organism evidence="4 5">
    <name type="scientific">Neomicrococcus aestuarii</name>
    <dbReference type="NCBI Taxonomy" id="556325"/>
    <lineage>
        <taxon>Bacteria</taxon>
        <taxon>Bacillati</taxon>
        <taxon>Actinomycetota</taxon>
        <taxon>Actinomycetes</taxon>
        <taxon>Micrococcales</taxon>
        <taxon>Micrococcaceae</taxon>
        <taxon>Neomicrococcus</taxon>
    </lineage>
</organism>
<dbReference type="InterPro" id="IPR027417">
    <property type="entry name" value="P-loop_NTPase"/>
</dbReference>
<dbReference type="STRING" id="556325.BHE16_01520"/>
<dbReference type="Pfam" id="PF00350">
    <property type="entry name" value="Dynamin_N"/>
    <property type="match status" value="1"/>
</dbReference>
<dbReference type="SUPFAM" id="SSF52540">
    <property type="entry name" value="P-loop containing nucleoside triphosphate hydrolases"/>
    <property type="match status" value="1"/>
</dbReference>
<dbReference type="EMBL" id="CP018135">
    <property type="protein sequence ID" value="APF39914.1"/>
    <property type="molecule type" value="Genomic_DNA"/>
</dbReference>
<keyword evidence="2" id="KW-0472">Membrane</keyword>
<sequence>MVKHKEETTDQSPLTLRLEALDEARTLGEGRVEQVTLDAALLVLERAAARRSLSAEHTVVGFFGATGSGKSTLFNAVTGENIARSAATRPTTSQPLAGIWGSEGAGPLLDWLDVAERHVLDNATPQNSTQQNAQSGTQAGAASSSSEKGSVRSWFRKDPKVPGGLILLDLPDFDSTELKHREIVERLAGMVDVIVWVLDPQKYADATVHHDFMRKFSAHGAVTMVVLNQIDRLNEREVPQVLDSLRGIMAQDGLTKVDLHAVSARTGQGVDKLRASIRRVADERAALSTRLMADVERTSEALAQGATWEPLAQIESVDEQRLARQLAHASGVDVVVRAVQRSYALDAGAKTGWPVTRWISRLRPDPLRRLNLKSKDVNPAVNRTSLPKPGAAQRAEADGAVREFADRASTGAPDAWRSSIRKAARSSAEILPDRLDQALANTDLAANKGSWWWPIFSVIQWLALVAAVVGLGWLGVLFGLQYFQIQPPETPTVEGWPVPTLLVAFGVLLGIVLGIAGSVFARFGAKSRARTARKRLNEAVRKVAHEHVTAPVSAEIDRYNRFINAVSRARGQQGRRR</sequence>
<dbReference type="OrthoDB" id="974105at2"/>
<feature type="region of interest" description="Disordered" evidence="1">
    <location>
        <begin position="122"/>
        <end position="154"/>
    </location>
</feature>
<feature type="compositionally biased region" description="Low complexity" evidence="1">
    <location>
        <begin position="126"/>
        <end position="153"/>
    </location>
</feature>
<feature type="transmembrane region" description="Helical" evidence="2">
    <location>
        <begin position="503"/>
        <end position="525"/>
    </location>
</feature>
<dbReference type="GO" id="GO:0019843">
    <property type="term" value="F:rRNA binding"/>
    <property type="evidence" value="ECO:0007669"/>
    <property type="project" value="TreeGrafter"/>
</dbReference>
<feature type="domain" description="Dynamin N-terminal" evidence="3">
    <location>
        <begin position="60"/>
        <end position="229"/>
    </location>
</feature>
<evidence type="ECO:0000313" key="5">
    <source>
        <dbReference type="Proteomes" id="UP000183530"/>
    </source>
</evidence>
<evidence type="ECO:0000256" key="2">
    <source>
        <dbReference type="SAM" id="Phobius"/>
    </source>
</evidence>
<dbReference type="InterPro" id="IPR005662">
    <property type="entry name" value="GTPase_Era-like"/>
</dbReference>
<feature type="transmembrane region" description="Helical" evidence="2">
    <location>
        <begin position="458"/>
        <end position="483"/>
    </location>
</feature>
<dbReference type="GO" id="GO:0000028">
    <property type="term" value="P:ribosomal small subunit assembly"/>
    <property type="evidence" value="ECO:0007669"/>
    <property type="project" value="TreeGrafter"/>
</dbReference>
<dbReference type="AlphaFoldDB" id="A0A1L2ZKN2"/>
<name>A0A1L2ZKN2_9MICC</name>
<dbReference type="RefSeq" id="WP_071893390.1">
    <property type="nucleotide sequence ID" value="NZ_CP018135.1"/>
</dbReference>
<keyword evidence="2" id="KW-1133">Transmembrane helix</keyword>
<protein>
    <submittedName>
        <fullName evidence="4">ABC transporter</fullName>
    </submittedName>
</protein>
<keyword evidence="2" id="KW-0812">Transmembrane</keyword>
<dbReference type="Gene3D" id="3.40.50.300">
    <property type="entry name" value="P-loop containing nucleotide triphosphate hydrolases"/>
    <property type="match status" value="1"/>
</dbReference>
<dbReference type="GO" id="GO:0005525">
    <property type="term" value="F:GTP binding"/>
    <property type="evidence" value="ECO:0007669"/>
    <property type="project" value="InterPro"/>
</dbReference>
<reference evidence="4 5" key="1">
    <citation type="submission" date="2016-11" db="EMBL/GenBank/DDBJ databases">
        <title>Genome sequencing of Zhihengliuella aestuarii B18 antagonistic to Plasmodiophora brassicae.</title>
        <authorList>
            <person name="Luo Y."/>
        </authorList>
    </citation>
    <scope>NUCLEOTIDE SEQUENCE [LARGE SCALE GENOMIC DNA]</scope>
    <source>
        <strain evidence="4 5">B18</strain>
    </source>
</reference>